<name>A0ABX2CZ66_9CYAN</name>
<keyword evidence="1" id="KW-0238">DNA-binding</keyword>
<dbReference type="RefSeq" id="WP_172188394.1">
    <property type="nucleotide sequence ID" value="NZ_CAWPPK010000262.1"/>
</dbReference>
<organism evidence="5 6">
    <name type="scientific">Microcoleus asticus IPMA8</name>
    <dbReference type="NCBI Taxonomy" id="2563858"/>
    <lineage>
        <taxon>Bacteria</taxon>
        <taxon>Bacillati</taxon>
        <taxon>Cyanobacteriota</taxon>
        <taxon>Cyanophyceae</taxon>
        <taxon>Oscillatoriophycideae</taxon>
        <taxon>Oscillatoriales</taxon>
        <taxon>Microcoleaceae</taxon>
        <taxon>Microcoleus</taxon>
        <taxon>Microcoleus asticus</taxon>
    </lineage>
</organism>
<dbReference type="InterPro" id="IPR050090">
    <property type="entry name" value="Tyrosine_recombinase_XerCD"/>
</dbReference>
<dbReference type="PANTHER" id="PTHR30349">
    <property type="entry name" value="PHAGE INTEGRASE-RELATED"/>
    <property type="match status" value="1"/>
</dbReference>
<dbReference type="InterPro" id="IPR010998">
    <property type="entry name" value="Integrase_recombinase_N"/>
</dbReference>
<evidence type="ECO:0000256" key="2">
    <source>
        <dbReference type="ARBA" id="ARBA00023172"/>
    </source>
</evidence>
<keyword evidence="6" id="KW-1185">Reference proteome</keyword>
<evidence type="ECO:0000259" key="4">
    <source>
        <dbReference type="PROSITE" id="PS51898"/>
    </source>
</evidence>
<keyword evidence="3" id="KW-0175">Coiled coil</keyword>
<protein>
    <submittedName>
        <fullName evidence="5">Tyrosine recombinase XerC</fullName>
    </submittedName>
</protein>
<keyword evidence="2" id="KW-0233">DNA recombination</keyword>
<evidence type="ECO:0000256" key="1">
    <source>
        <dbReference type="ARBA" id="ARBA00023125"/>
    </source>
</evidence>
<reference evidence="5 6" key="1">
    <citation type="journal article" date="2020" name="Sci. Rep.">
        <title>A novel cyanobacterial geosmin producer, revising GeoA distribution and dispersion patterns in Bacteria.</title>
        <authorList>
            <person name="Churro C."/>
            <person name="Semedo-Aguiar A.P."/>
            <person name="Silva A.D."/>
            <person name="Pereira-Leal J.B."/>
            <person name="Leite R.B."/>
        </authorList>
    </citation>
    <scope>NUCLEOTIDE SEQUENCE [LARGE SCALE GENOMIC DNA]</scope>
    <source>
        <strain evidence="5 6">IPMA8</strain>
    </source>
</reference>
<dbReference type="Proteomes" id="UP000702425">
    <property type="component" value="Unassembled WGS sequence"/>
</dbReference>
<gene>
    <name evidence="5" type="primary">xerC_2</name>
    <name evidence="5" type="ORF">E5S67_02923</name>
</gene>
<dbReference type="SUPFAM" id="SSF56349">
    <property type="entry name" value="DNA breaking-rejoining enzymes"/>
    <property type="match status" value="1"/>
</dbReference>
<dbReference type="InterPro" id="IPR013762">
    <property type="entry name" value="Integrase-like_cat_sf"/>
</dbReference>
<dbReference type="Gene3D" id="1.10.150.130">
    <property type="match status" value="1"/>
</dbReference>
<dbReference type="CDD" id="cd01187">
    <property type="entry name" value="INT_tnpB_C_Tn554"/>
    <property type="match status" value="1"/>
</dbReference>
<evidence type="ECO:0000313" key="5">
    <source>
        <dbReference type="EMBL" id="NQE35193.1"/>
    </source>
</evidence>
<comment type="caution">
    <text evidence="5">The sequence shown here is derived from an EMBL/GenBank/DDBJ whole genome shotgun (WGS) entry which is preliminary data.</text>
</comment>
<dbReference type="PROSITE" id="PS51898">
    <property type="entry name" value="TYR_RECOMBINASE"/>
    <property type="match status" value="1"/>
</dbReference>
<proteinExistence type="predicted"/>
<evidence type="ECO:0000313" key="6">
    <source>
        <dbReference type="Proteomes" id="UP000702425"/>
    </source>
</evidence>
<feature type="domain" description="Tyr recombinase" evidence="4">
    <location>
        <begin position="310"/>
        <end position="502"/>
    </location>
</feature>
<feature type="coiled-coil region" evidence="3">
    <location>
        <begin position="573"/>
        <end position="622"/>
    </location>
</feature>
<dbReference type="InterPro" id="IPR011010">
    <property type="entry name" value="DNA_brk_join_enz"/>
</dbReference>
<evidence type="ECO:0000256" key="3">
    <source>
        <dbReference type="SAM" id="Coils"/>
    </source>
</evidence>
<dbReference type="Pfam" id="PF00589">
    <property type="entry name" value="Phage_integrase"/>
    <property type="match status" value="1"/>
</dbReference>
<sequence length="624" mass="72879">MKAVQSQSAKSKQKELASQVVGYWAKDKWKIGESPIQDGCTAYSPNKLVTFTCNSPNLNTELKYACWQKLEKREWSTRTLWSKGKIMKDIASWLNTMTANITSLLERDLTNWETSFRSYLVQTENWQAYTMQQLDKDQKLREYTNQGGQMNTLRQIYKTLQEAHDDRNEYEKDTWDARKLGGLINPSKSNYQLTFSRITQPWLRQAAKQYIKYTLSIYSVGECQQRIGALNNFSVFLQFFHPRLKPIDIDRTIVLEYITQLPETGLKDSTRHRQIGCLRTFLELCARERWADVPDKRLIYNEDFPRMGQAQPRFIPEDVLAQLNQHLDKLPPHIMRMNIVLQECGMRISELCCLKFNCLSQDVHGDWFLQYYQYKMKKEHTIPISREIVAAIQEQQKFAREERGEDFPYLFFSLGSHNKNRPIQQDHFTDALNKLAYEQEIRDNAGQLWRFQSHQFRHTVGTRMINMGVPQHIIQRYLGHESPEMTGRYAHIHDQTLKEEFAKFKNKIVDVTGKVIATEDSITQDTDLQWFKKNILAQALPNGSCALPMVAGHCPHANACLTCTHFRTTGEFLAEHKKQVEHTQKIIETAKVNGWQRQVEMNEKVKENLEQIIASLEDSNETSA</sequence>
<accession>A0ABX2CZ66</accession>
<dbReference type="EMBL" id="SRRZ01000049">
    <property type="protein sequence ID" value="NQE35193.1"/>
    <property type="molecule type" value="Genomic_DNA"/>
</dbReference>
<dbReference type="Gene3D" id="1.10.443.10">
    <property type="entry name" value="Intergrase catalytic core"/>
    <property type="match status" value="1"/>
</dbReference>
<dbReference type="InterPro" id="IPR002104">
    <property type="entry name" value="Integrase_catalytic"/>
</dbReference>